<feature type="region of interest" description="Disordered" evidence="6">
    <location>
        <begin position="181"/>
        <end position="218"/>
    </location>
</feature>
<dbReference type="Gene3D" id="3.30.200.20">
    <property type="entry name" value="Phosphorylase Kinase, domain 1"/>
    <property type="match status" value="1"/>
</dbReference>
<evidence type="ECO:0000313" key="8">
    <source>
        <dbReference type="EMBL" id="ADV62802.1"/>
    </source>
</evidence>
<proteinExistence type="predicted"/>
<dbReference type="InterPro" id="IPR000719">
    <property type="entry name" value="Prot_kinase_dom"/>
</dbReference>
<evidence type="ECO:0000256" key="5">
    <source>
        <dbReference type="PROSITE-ProRule" id="PRU10141"/>
    </source>
</evidence>
<dbReference type="CDD" id="cd14014">
    <property type="entry name" value="STKc_PknB_like"/>
    <property type="match status" value="1"/>
</dbReference>
<feature type="region of interest" description="Disordered" evidence="6">
    <location>
        <begin position="566"/>
        <end position="590"/>
    </location>
</feature>
<dbReference type="InterPro" id="IPR011009">
    <property type="entry name" value="Kinase-like_dom_sf"/>
</dbReference>
<reference evidence="8 9" key="2">
    <citation type="journal article" date="2011" name="Stand. Genomic Sci.">
        <title>Complete genome sequence of Isosphaera pallida type strain (IS1B).</title>
        <authorList>
            <consortium name="US DOE Joint Genome Institute (JGI-PGF)"/>
            <person name="Goker M."/>
            <person name="Cleland D."/>
            <person name="Saunders E."/>
            <person name="Lapidus A."/>
            <person name="Nolan M."/>
            <person name="Lucas S."/>
            <person name="Hammon N."/>
            <person name="Deshpande S."/>
            <person name="Cheng J.F."/>
            <person name="Tapia R."/>
            <person name="Han C."/>
            <person name="Goodwin L."/>
            <person name="Pitluck S."/>
            <person name="Liolios K."/>
            <person name="Pagani I."/>
            <person name="Ivanova N."/>
            <person name="Mavromatis K."/>
            <person name="Pati A."/>
            <person name="Chen A."/>
            <person name="Palaniappan K."/>
            <person name="Land M."/>
            <person name="Hauser L."/>
            <person name="Chang Y.J."/>
            <person name="Jeffries C.D."/>
            <person name="Detter J.C."/>
            <person name="Beck B."/>
            <person name="Woyke T."/>
            <person name="Bristow J."/>
            <person name="Eisen J.A."/>
            <person name="Markowitz V."/>
            <person name="Hugenholtz P."/>
            <person name="Kyrpides N.C."/>
            <person name="Klenk H.P."/>
        </authorList>
    </citation>
    <scope>NUCLEOTIDE SEQUENCE [LARGE SCALE GENOMIC DNA]</scope>
    <source>
        <strain evidence="9">ATCC 43644 / DSM 9630 / IS1B</strain>
    </source>
</reference>
<dbReference type="GO" id="GO:0004674">
    <property type="term" value="F:protein serine/threonine kinase activity"/>
    <property type="evidence" value="ECO:0007669"/>
    <property type="project" value="UniProtKB-KW"/>
</dbReference>
<feature type="compositionally biased region" description="Low complexity" evidence="6">
    <location>
        <begin position="569"/>
        <end position="590"/>
    </location>
</feature>
<evidence type="ECO:0000256" key="4">
    <source>
        <dbReference type="ARBA" id="ARBA00022840"/>
    </source>
</evidence>
<keyword evidence="1" id="KW-0808">Transferase</keyword>
<evidence type="ECO:0000313" key="9">
    <source>
        <dbReference type="Proteomes" id="UP000008631"/>
    </source>
</evidence>
<dbReference type="PANTHER" id="PTHR43289">
    <property type="entry name" value="MITOGEN-ACTIVATED PROTEIN KINASE KINASE KINASE 20-RELATED"/>
    <property type="match status" value="1"/>
</dbReference>
<keyword evidence="8" id="KW-0723">Serine/threonine-protein kinase</keyword>
<keyword evidence="3 8" id="KW-0418">Kinase</keyword>
<evidence type="ECO:0000256" key="3">
    <source>
        <dbReference type="ARBA" id="ARBA00022777"/>
    </source>
</evidence>
<name>E8R545_ISOPI</name>
<keyword evidence="4 5" id="KW-0067">ATP-binding</keyword>
<dbReference type="Proteomes" id="UP000008631">
    <property type="component" value="Chromosome"/>
</dbReference>
<keyword evidence="9" id="KW-1185">Reference proteome</keyword>
<evidence type="ECO:0000256" key="6">
    <source>
        <dbReference type="SAM" id="MobiDB-lite"/>
    </source>
</evidence>
<dbReference type="Pfam" id="PF00069">
    <property type="entry name" value="Pkinase"/>
    <property type="match status" value="1"/>
</dbReference>
<dbReference type="InterPro" id="IPR017441">
    <property type="entry name" value="Protein_kinase_ATP_BS"/>
</dbReference>
<reference key="1">
    <citation type="submission" date="2010-11" db="EMBL/GenBank/DDBJ databases">
        <title>The complete sequence of chromosome of Isophaera pallida ATCC 43644.</title>
        <authorList>
            <consortium name="US DOE Joint Genome Institute (JGI-PGF)"/>
            <person name="Lucas S."/>
            <person name="Copeland A."/>
            <person name="Lapidus A."/>
            <person name="Bruce D."/>
            <person name="Goodwin L."/>
            <person name="Pitluck S."/>
            <person name="Kyrpides N."/>
            <person name="Mavromatis K."/>
            <person name="Pagani I."/>
            <person name="Ivanova N."/>
            <person name="Saunders E."/>
            <person name="Brettin T."/>
            <person name="Detter J.C."/>
            <person name="Han C."/>
            <person name="Tapia R."/>
            <person name="Land M."/>
            <person name="Hauser L."/>
            <person name="Markowitz V."/>
            <person name="Cheng J.-F."/>
            <person name="Hugenholtz P."/>
            <person name="Woyke T."/>
            <person name="Wu D."/>
            <person name="Eisen J.A."/>
        </authorList>
    </citation>
    <scope>NUCLEOTIDE SEQUENCE</scope>
    <source>
        <strain>ATCC 43644</strain>
    </source>
</reference>
<gene>
    <name evidence="8" type="ordered locus">Isop_2224</name>
</gene>
<dbReference type="PROSITE" id="PS50011">
    <property type="entry name" value="PROTEIN_KINASE_DOM"/>
    <property type="match status" value="1"/>
</dbReference>
<dbReference type="EMBL" id="CP002353">
    <property type="protein sequence ID" value="ADV62802.1"/>
    <property type="molecule type" value="Genomic_DNA"/>
</dbReference>
<dbReference type="PROSITE" id="PS00107">
    <property type="entry name" value="PROTEIN_KINASE_ATP"/>
    <property type="match status" value="1"/>
</dbReference>
<dbReference type="Gene3D" id="1.10.510.10">
    <property type="entry name" value="Transferase(Phosphotransferase) domain 1"/>
    <property type="match status" value="1"/>
</dbReference>
<feature type="binding site" evidence="5">
    <location>
        <position position="324"/>
    </location>
    <ligand>
        <name>ATP</name>
        <dbReference type="ChEBI" id="CHEBI:30616"/>
    </ligand>
</feature>
<sequence>MDERDSTLLSWLADQFALDQSEVDAIAVWWRAQANLNESLAAFLERQAILIEGAEQTFDCVLKGYLTIGGVGDLLVEDALERLRAVLPPPASPPPIPAAAAPPAALDTLGAPPPPSYAVLPPPASPPPIPAAAAPPAALDTLGAPPPPLNVEARIDPIPTLTPLPPLRLEPVPTWPREVQRQEIPTRPAAQPSETGIGGPALRPATVPLNPPTPVQPEPVVPVRLDDPMYAPTARRPLISPLASPTFSPQPAQPVPPPLDTPTPTLAHLGVRRSSKLPAFLPIDHFRVGSKLNHLLLTERIGQGGYGVVFRALHTTLNIAVAVKLLKLEGSPDDEEALESFRNEARILARLNHPNVVRILDFEDAGLIPHVIMEFVEGLSLAELIQQSGRLRPDRALRIASQAAQGLRAAWDLGVVHHDVNPANILLPKNAPAKITDFGLASFYGSSQTPGLSSSGVGQARGTAAYMAPEQAKDLPSDLRADIYALGATLFHALTGEVPFRGANRMQVLIAHATQPVIEPHRLVPELDPAVSRLILAMMAKNPNDRPASYDEVIRDLEALEQRAIQGDSSVAGSSPRSSSSSPSLTVSSGPLFKVGSLRSLLSNWTSQRAAGRGEDAT</sequence>
<protein>
    <submittedName>
        <fullName evidence="8">Serine/threonine protein kinase</fullName>
    </submittedName>
</protein>
<keyword evidence="2 5" id="KW-0547">Nucleotide-binding</keyword>
<dbReference type="InParanoid" id="E8R545"/>
<organism evidence="8 9">
    <name type="scientific">Isosphaera pallida (strain ATCC 43644 / DSM 9630 / IS1B)</name>
    <dbReference type="NCBI Taxonomy" id="575540"/>
    <lineage>
        <taxon>Bacteria</taxon>
        <taxon>Pseudomonadati</taxon>
        <taxon>Planctomycetota</taxon>
        <taxon>Planctomycetia</taxon>
        <taxon>Isosphaerales</taxon>
        <taxon>Isosphaeraceae</taxon>
        <taxon>Isosphaera</taxon>
    </lineage>
</organism>
<dbReference type="HOGENOM" id="CLU_441971_0_0_0"/>
<feature type="compositionally biased region" description="Pro residues" evidence="6">
    <location>
        <begin position="209"/>
        <end position="218"/>
    </location>
</feature>
<dbReference type="GO" id="GO:0005524">
    <property type="term" value="F:ATP binding"/>
    <property type="evidence" value="ECO:0007669"/>
    <property type="project" value="UniProtKB-UniRule"/>
</dbReference>
<evidence type="ECO:0000259" key="7">
    <source>
        <dbReference type="PROSITE" id="PS50011"/>
    </source>
</evidence>
<evidence type="ECO:0000256" key="2">
    <source>
        <dbReference type="ARBA" id="ARBA00022741"/>
    </source>
</evidence>
<dbReference type="eggNOG" id="COG0515">
    <property type="taxonomic scope" value="Bacteria"/>
</dbReference>
<dbReference type="STRING" id="575540.Isop_2224"/>
<dbReference type="KEGG" id="ipa:Isop_2224"/>
<dbReference type="SUPFAM" id="SSF56112">
    <property type="entry name" value="Protein kinase-like (PK-like)"/>
    <property type="match status" value="1"/>
</dbReference>
<accession>E8R545</accession>
<dbReference type="RefSeq" id="WP_013565090.1">
    <property type="nucleotide sequence ID" value="NC_014962.1"/>
</dbReference>
<evidence type="ECO:0000256" key="1">
    <source>
        <dbReference type="ARBA" id="ARBA00022679"/>
    </source>
</evidence>
<dbReference type="AlphaFoldDB" id="E8R545"/>
<feature type="domain" description="Protein kinase" evidence="7">
    <location>
        <begin position="295"/>
        <end position="560"/>
    </location>
</feature>
<dbReference type="PANTHER" id="PTHR43289:SF6">
    <property type="entry name" value="SERINE_THREONINE-PROTEIN KINASE NEKL-3"/>
    <property type="match status" value="1"/>
</dbReference>
<dbReference type="OrthoDB" id="9801841at2"/>